<dbReference type="EMBL" id="UYYB01015755">
    <property type="protein sequence ID" value="VDM70360.1"/>
    <property type="molecule type" value="Genomic_DNA"/>
</dbReference>
<dbReference type="InterPro" id="IPR022775">
    <property type="entry name" value="AP_mu_sigma_su"/>
</dbReference>
<dbReference type="SUPFAM" id="SSF64356">
    <property type="entry name" value="SNARE-like"/>
    <property type="match status" value="1"/>
</dbReference>
<dbReference type="OrthoDB" id="371463at2759"/>
<gene>
    <name evidence="3" type="ORF">SVUK_LOCUS5358</name>
</gene>
<dbReference type="Pfam" id="PF01217">
    <property type="entry name" value="Clat_adaptor_s"/>
    <property type="match status" value="1"/>
</dbReference>
<proteinExistence type="predicted"/>
<evidence type="ECO:0000256" key="1">
    <source>
        <dbReference type="ARBA" id="ARBA00022927"/>
    </source>
</evidence>
<sequence length="37" mass="4544">MIRFILIQNRAGKTRLAKWYMHFDDDEKQVRLPVLIQ</sequence>
<dbReference type="Proteomes" id="UP000270094">
    <property type="component" value="Unassembled WGS sequence"/>
</dbReference>
<keyword evidence="1" id="KW-0653">Protein transport</keyword>
<evidence type="ECO:0000313" key="3">
    <source>
        <dbReference type="EMBL" id="VDM70360.1"/>
    </source>
</evidence>
<dbReference type="AlphaFoldDB" id="A0A3P7IBW7"/>
<dbReference type="Gene3D" id="3.30.450.60">
    <property type="match status" value="1"/>
</dbReference>
<name>A0A3P7IBW7_STRVU</name>
<accession>A0A3P7IBW7</accession>
<reference evidence="3 4" key="1">
    <citation type="submission" date="2018-11" db="EMBL/GenBank/DDBJ databases">
        <authorList>
            <consortium name="Pathogen Informatics"/>
        </authorList>
    </citation>
    <scope>NUCLEOTIDE SEQUENCE [LARGE SCALE GENOMIC DNA]</scope>
</reference>
<evidence type="ECO:0000259" key="2">
    <source>
        <dbReference type="Pfam" id="PF01217"/>
    </source>
</evidence>
<keyword evidence="4" id="KW-1185">Reference proteome</keyword>
<feature type="domain" description="AP complex mu/sigma subunit" evidence="2">
    <location>
        <begin position="1"/>
        <end position="30"/>
    </location>
</feature>
<organism evidence="3 4">
    <name type="scientific">Strongylus vulgaris</name>
    <name type="common">Blood worm</name>
    <dbReference type="NCBI Taxonomy" id="40348"/>
    <lineage>
        <taxon>Eukaryota</taxon>
        <taxon>Metazoa</taxon>
        <taxon>Ecdysozoa</taxon>
        <taxon>Nematoda</taxon>
        <taxon>Chromadorea</taxon>
        <taxon>Rhabditida</taxon>
        <taxon>Rhabditina</taxon>
        <taxon>Rhabditomorpha</taxon>
        <taxon>Strongyloidea</taxon>
        <taxon>Strongylidae</taxon>
        <taxon>Strongylus</taxon>
    </lineage>
</organism>
<protein>
    <recommendedName>
        <fullName evidence="2">AP complex mu/sigma subunit domain-containing protein</fullName>
    </recommendedName>
</protein>
<keyword evidence="1" id="KW-0813">Transport</keyword>
<dbReference type="InterPro" id="IPR011012">
    <property type="entry name" value="Longin-like_dom_sf"/>
</dbReference>
<evidence type="ECO:0000313" key="4">
    <source>
        <dbReference type="Proteomes" id="UP000270094"/>
    </source>
</evidence>
<dbReference type="GO" id="GO:0015031">
    <property type="term" value="P:protein transport"/>
    <property type="evidence" value="ECO:0007669"/>
    <property type="project" value="UniProtKB-KW"/>
</dbReference>